<feature type="compositionally biased region" description="Basic and acidic residues" evidence="6">
    <location>
        <begin position="813"/>
        <end position="823"/>
    </location>
</feature>
<dbReference type="OrthoDB" id="331739at2759"/>
<keyword evidence="4 8" id="KW-0418">Kinase</keyword>
<feature type="compositionally biased region" description="Polar residues" evidence="6">
    <location>
        <begin position="1632"/>
        <end position="1643"/>
    </location>
</feature>
<feature type="domain" description="Protein kinase" evidence="7">
    <location>
        <begin position="192"/>
        <end position="545"/>
    </location>
</feature>
<evidence type="ECO:0000256" key="6">
    <source>
        <dbReference type="SAM" id="MobiDB-lite"/>
    </source>
</evidence>
<dbReference type="Pfam" id="PF00069">
    <property type="entry name" value="Pkinase"/>
    <property type="match status" value="2"/>
</dbReference>
<evidence type="ECO:0000313" key="9">
    <source>
        <dbReference type="Proteomes" id="UP000221165"/>
    </source>
</evidence>
<feature type="region of interest" description="Disordered" evidence="6">
    <location>
        <begin position="1632"/>
        <end position="1652"/>
    </location>
</feature>
<feature type="region of interest" description="Disordered" evidence="6">
    <location>
        <begin position="1677"/>
        <end position="1696"/>
    </location>
</feature>
<evidence type="ECO:0000313" key="8">
    <source>
        <dbReference type="EMBL" id="PHJ17516.1"/>
    </source>
</evidence>
<keyword evidence="2" id="KW-0808">Transferase</keyword>
<organism evidence="8 9">
    <name type="scientific">Cystoisospora suis</name>
    <dbReference type="NCBI Taxonomy" id="483139"/>
    <lineage>
        <taxon>Eukaryota</taxon>
        <taxon>Sar</taxon>
        <taxon>Alveolata</taxon>
        <taxon>Apicomplexa</taxon>
        <taxon>Conoidasida</taxon>
        <taxon>Coccidia</taxon>
        <taxon>Eucoccidiorida</taxon>
        <taxon>Eimeriorina</taxon>
        <taxon>Sarcocystidae</taxon>
        <taxon>Cystoisospora</taxon>
    </lineage>
</organism>
<feature type="region of interest" description="Disordered" evidence="6">
    <location>
        <begin position="1478"/>
        <end position="1506"/>
    </location>
</feature>
<feature type="compositionally biased region" description="Low complexity" evidence="6">
    <location>
        <begin position="1015"/>
        <end position="1027"/>
    </location>
</feature>
<comment type="caution">
    <text evidence="8">The sequence shown here is derived from an EMBL/GenBank/DDBJ whole genome shotgun (WGS) entry which is preliminary data.</text>
</comment>
<evidence type="ECO:0000256" key="5">
    <source>
        <dbReference type="ARBA" id="ARBA00022840"/>
    </source>
</evidence>
<dbReference type="InterPro" id="IPR050205">
    <property type="entry name" value="CDPK_Ser/Thr_kinases"/>
</dbReference>
<dbReference type="InterPro" id="IPR011009">
    <property type="entry name" value="Kinase-like_dom_sf"/>
</dbReference>
<dbReference type="SUPFAM" id="SSF56112">
    <property type="entry name" value="Protein kinase-like (PK-like)"/>
    <property type="match status" value="1"/>
</dbReference>
<dbReference type="InterPro" id="IPR008271">
    <property type="entry name" value="Ser/Thr_kinase_AS"/>
</dbReference>
<reference evidence="8 9" key="1">
    <citation type="journal article" date="2017" name="Int. J. Parasitol.">
        <title>The genome of the protozoan parasite Cystoisospora suis and a reverse vaccinology approach to identify vaccine candidates.</title>
        <authorList>
            <person name="Palmieri N."/>
            <person name="Shrestha A."/>
            <person name="Ruttkowski B."/>
            <person name="Beck T."/>
            <person name="Vogl C."/>
            <person name="Tomley F."/>
            <person name="Blake D.P."/>
            <person name="Joachim A."/>
        </authorList>
    </citation>
    <scope>NUCLEOTIDE SEQUENCE [LARGE SCALE GENOMIC DNA]</scope>
    <source>
        <strain evidence="8 9">Wien I</strain>
    </source>
</reference>
<dbReference type="GeneID" id="94432002"/>
<dbReference type="RefSeq" id="XP_067919235.1">
    <property type="nucleotide sequence ID" value="XM_068068791.1"/>
</dbReference>
<feature type="region of interest" description="Disordered" evidence="6">
    <location>
        <begin position="339"/>
        <end position="361"/>
    </location>
</feature>
<dbReference type="PROSITE" id="PS50011">
    <property type="entry name" value="PROTEIN_KINASE_DOM"/>
    <property type="match status" value="1"/>
</dbReference>
<dbReference type="Gene3D" id="3.30.200.20">
    <property type="entry name" value="Phosphorylase Kinase, domain 1"/>
    <property type="match status" value="1"/>
</dbReference>
<keyword evidence="3" id="KW-0547">Nucleotide-binding</keyword>
<dbReference type="Gene3D" id="1.10.510.10">
    <property type="entry name" value="Transferase(Phosphotransferase) domain 1"/>
    <property type="match status" value="1"/>
</dbReference>
<feature type="compositionally biased region" description="Polar residues" evidence="6">
    <location>
        <begin position="1358"/>
        <end position="1376"/>
    </location>
</feature>
<evidence type="ECO:0000259" key="7">
    <source>
        <dbReference type="PROSITE" id="PS50011"/>
    </source>
</evidence>
<feature type="region of interest" description="Disordered" evidence="6">
    <location>
        <begin position="782"/>
        <end position="848"/>
    </location>
</feature>
<feature type="region of interest" description="Disordered" evidence="6">
    <location>
        <begin position="1277"/>
        <end position="1298"/>
    </location>
</feature>
<dbReference type="PANTHER" id="PTHR24349">
    <property type="entry name" value="SERINE/THREONINE-PROTEIN KINASE"/>
    <property type="match status" value="1"/>
</dbReference>
<gene>
    <name evidence="8" type="ORF">CSUI_008664</name>
</gene>
<sequence length="1745" mass="181509">MAVYCPSCFTSASSAPPHNSSSPYLLSPCCCGSCYPSGAVSHVAFPLTPSLASTRCCSDAENSLESAALAAGCAHLRTIQPLPPSGSIETFYKLGRILSVCQQQQVKDQRAAAAAAAAAGGAGGGAQQAPGKNAGHLGGQRGKAESGSQRGWRPGEESKERVRDGGGEPAKDDGADNKEKRADGLHTGGDGGGEADEGGGGDGGPAAAMCNSTRPVLRYATTRTTHQPKIIKSIDKQRIPASAGGDRLWRRLCTRLLNLPPHRHVLSLDAVYEGKQKFYFVSEKLEGGELFDFLLTEKTVEEHICQYIIFQILHALHHLHSNNLLHRDIKPENLMFRRRRRSGAERPASSDENCTAGERSAVGSAVSGTAVCPSGGTTADSSAGEASPRWSYPAPLPGAAPLTALELEHELVLIDFDTCRMMEVSPHEYGEVTGGQRRLVGTYGYLAPEVLRGGDYSVQSDLWSVGVILYILMTGIPPLPMELLTSARASLLVFAQVQEKQGGIDYDVFPLPDFPLARNLCQKLLQINPRQRLSSAREALRHPWLRDFTLRFGDGSPACAGAPVPGSLCCYTCPQGMQGEICSAPPSCAFSLCRCFHRPHTQSNSSPSPRSGYLHTAPYSHHGSSGHTCGRGSHFSVNSSAPQSQDIAALLSAVSVGPATNGPSSGQSAHKNRQCGFAASLPSLSSPSRLPACWPPSESGSKGVRNSEDGISPFSPSATAGVGQSPPMLPPLRAQGDTPLNGGPAEEIIDAGVESRSSAVGMTPVGNRVDARFSINEERNEFQVAEGSSGTSKETEQNSSCLVWLGSPPAPRSKGDLSVDGRGDIQLSGGGEGRGGSTSRGPALHGSGERDVGLYGLSSSFKTGVDAAPFTFESVAGVDAAESSTAASSSQPARSLFSSRVSGGSGCSLSPSVLSPLNQCGSSQQAHPVSTSVSLCSRSHVENQRENKHGQGADLSTDSEKESTDLSGGLMGSADAAVSANSVVRFGFSAAAAAAAAALGFGSRSEEQQADIDCSSSRLTSRSSSGSEFVAEEMEDETPSNGGKETLTAAVFPVASTASSLQDGDTPQLRPVPGEPRATPNTNAETECAETPRSPRGLVSGDLRLTATGQEHIGLASGFSKSFCSCGSCASTGLNETCTPQRKQFGRRGSYEVSSTSSTACTPSKRCLNLDQGDGESPYRSSCRAAHSLWVALPDSQQTALVSSPCEQATTFSQKHGCCDLPPLWGGANFSRACLTSAPHYCSEGDSPCCRRKRLASPGCFGASPSPAPPPLRSFPCGAEYTTEKAPHGERQIGHPPAEFPDFFRDTSSPEVAEELTQPVPSVSSSPSYTVPGVGFQNAGASEENAATRTFATALPTEESSSSFTQCGDISTSENRNNVSVASGQHQTRAHSANYLILPQPDFSASCQQDGTEPCIITGGDTSNPPKHHRHSVFPSCGGELSTSGFSLGPSSVRPSCIRAGKRRSLMSVSTEGLENSLRGCPGAFRSRPRSASSSSPFSPSSGSIPAPRSRHSFCLPGVSACSPSSKFPGSSCLYLTPTSASFSSSLTGGGFSDGGRFSLSTNGSSGSFQHSVVSYGSQASVEEYRGNSDLVAGAPQRLLCSQSHRGAARYTLSSMHVGSAGALGMGGHSTAQLGTGSFQQPGHSYGREDDGSLLGLTPSSRDNASCVTGAHVLPSCGEEEEEENLDVDTDSNMTSDDDMTGFDEELGEMATSGGPASVVVDTLQALLKAAEDVFSMGTGESSPL</sequence>
<feature type="compositionally biased region" description="Basic and acidic residues" evidence="6">
    <location>
        <begin position="153"/>
        <end position="184"/>
    </location>
</feature>
<feature type="compositionally biased region" description="Basic and acidic residues" evidence="6">
    <location>
        <begin position="941"/>
        <end position="951"/>
    </location>
</feature>
<name>A0A2C6KMA6_9APIC</name>
<dbReference type="SMART" id="SM00220">
    <property type="entry name" value="S_TKc"/>
    <property type="match status" value="1"/>
</dbReference>
<feature type="region of interest" description="Disordered" evidence="6">
    <location>
        <begin position="1057"/>
        <end position="1099"/>
    </location>
</feature>
<feature type="compositionally biased region" description="Low complexity" evidence="6">
    <location>
        <begin position="1482"/>
        <end position="1506"/>
    </location>
</feature>
<dbReference type="GO" id="GO:0004674">
    <property type="term" value="F:protein serine/threonine kinase activity"/>
    <property type="evidence" value="ECO:0007669"/>
    <property type="project" value="UniProtKB-KW"/>
</dbReference>
<feature type="compositionally biased region" description="Polar residues" evidence="6">
    <location>
        <begin position="786"/>
        <end position="801"/>
    </location>
</feature>
<dbReference type="VEuPathDB" id="ToxoDB:CSUI_008664"/>
<evidence type="ECO:0000256" key="1">
    <source>
        <dbReference type="ARBA" id="ARBA00022527"/>
    </source>
</evidence>
<protein>
    <submittedName>
        <fullName evidence="8">Protein kinase</fullName>
    </submittedName>
</protein>
<dbReference type="GO" id="GO:0005524">
    <property type="term" value="F:ATP binding"/>
    <property type="evidence" value="ECO:0007669"/>
    <property type="project" value="UniProtKB-KW"/>
</dbReference>
<dbReference type="PROSITE" id="PS00108">
    <property type="entry name" value="PROTEIN_KINASE_ST"/>
    <property type="match status" value="1"/>
</dbReference>
<evidence type="ECO:0000256" key="2">
    <source>
        <dbReference type="ARBA" id="ARBA00022679"/>
    </source>
</evidence>
<keyword evidence="9" id="KW-1185">Reference proteome</keyword>
<proteinExistence type="predicted"/>
<evidence type="ECO:0000256" key="3">
    <source>
        <dbReference type="ARBA" id="ARBA00022741"/>
    </source>
</evidence>
<evidence type="ECO:0000256" key="4">
    <source>
        <dbReference type="ARBA" id="ARBA00022777"/>
    </source>
</evidence>
<dbReference type="EMBL" id="MIGC01004909">
    <property type="protein sequence ID" value="PHJ17516.1"/>
    <property type="molecule type" value="Genomic_DNA"/>
</dbReference>
<dbReference type="Proteomes" id="UP000221165">
    <property type="component" value="Unassembled WGS sequence"/>
</dbReference>
<feature type="region of interest" description="Disordered" evidence="6">
    <location>
        <begin position="680"/>
        <end position="746"/>
    </location>
</feature>
<feature type="compositionally biased region" description="Basic and acidic residues" evidence="6">
    <location>
        <begin position="1282"/>
        <end position="1293"/>
    </location>
</feature>
<feature type="region of interest" description="Disordered" evidence="6">
    <location>
        <begin position="1357"/>
        <end position="1376"/>
    </location>
</feature>
<feature type="compositionally biased region" description="Acidic residues" evidence="6">
    <location>
        <begin position="1678"/>
        <end position="1696"/>
    </location>
</feature>
<keyword evidence="5" id="KW-0067">ATP-binding</keyword>
<feature type="compositionally biased region" description="Low complexity" evidence="6">
    <location>
        <begin position="680"/>
        <end position="692"/>
    </location>
</feature>
<feature type="region of interest" description="Disordered" evidence="6">
    <location>
        <begin position="1001"/>
        <end position="1045"/>
    </location>
</feature>
<feature type="compositionally biased region" description="Gly residues" evidence="6">
    <location>
        <begin position="828"/>
        <end position="838"/>
    </location>
</feature>
<dbReference type="InterPro" id="IPR000719">
    <property type="entry name" value="Prot_kinase_dom"/>
</dbReference>
<accession>A0A2C6KMA6</accession>
<feature type="region of interest" description="Disordered" evidence="6">
    <location>
        <begin position="121"/>
        <end position="209"/>
    </location>
</feature>
<keyword evidence="1" id="KW-0723">Serine/threonine-protein kinase</keyword>
<feature type="region of interest" description="Disordered" evidence="6">
    <location>
        <begin position="941"/>
        <end position="968"/>
    </location>
</feature>